<keyword evidence="1" id="KW-0812">Transmembrane</keyword>
<feature type="transmembrane region" description="Helical" evidence="1">
    <location>
        <begin position="75"/>
        <end position="95"/>
    </location>
</feature>
<feature type="transmembrane region" description="Helical" evidence="1">
    <location>
        <begin position="21"/>
        <end position="41"/>
    </location>
</feature>
<gene>
    <name evidence="2" type="ORF">E9232_001203</name>
</gene>
<dbReference type="EMBL" id="JAVDPW010000002">
    <property type="protein sequence ID" value="MDR6288696.1"/>
    <property type="molecule type" value="Genomic_DNA"/>
</dbReference>
<evidence type="ECO:0000313" key="2">
    <source>
        <dbReference type="EMBL" id="MDR6288696.1"/>
    </source>
</evidence>
<keyword evidence="1" id="KW-1133">Transmembrane helix</keyword>
<proteinExistence type="predicted"/>
<accession>A0ABU1JJA2</accession>
<name>A0ABU1JJA2_9PROT</name>
<evidence type="ECO:0000313" key="3">
    <source>
        <dbReference type="Proteomes" id="UP001262410"/>
    </source>
</evidence>
<keyword evidence="1" id="KW-0472">Membrane</keyword>
<dbReference type="RefSeq" id="WP_309792712.1">
    <property type="nucleotide sequence ID" value="NZ_JAVDPW010000002.1"/>
</dbReference>
<protein>
    <submittedName>
        <fullName evidence="2">Uncharacterized protein</fullName>
    </submittedName>
</protein>
<reference evidence="2 3" key="1">
    <citation type="submission" date="2023-07" db="EMBL/GenBank/DDBJ databases">
        <title>Sorghum-associated microbial communities from plants grown in Nebraska, USA.</title>
        <authorList>
            <person name="Schachtman D."/>
        </authorList>
    </citation>
    <scope>NUCLEOTIDE SEQUENCE [LARGE SCALE GENOMIC DNA]</scope>
    <source>
        <strain evidence="2 3">584</strain>
    </source>
</reference>
<keyword evidence="3" id="KW-1185">Reference proteome</keyword>
<feature type="transmembrane region" description="Helical" evidence="1">
    <location>
        <begin position="107"/>
        <end position="125"/>
    </location>
</feature>
<organism evidence="2 3">
    <name type="scientific">Inquilinus ginsengisoli</name>
    <dbReference type="NCBI Taxonomy" id="363840"/>
    <lineage>
        <taxon>Bacteria</taxon>
        <taxon>Pseudomonadati</taxon>
        <taxon>Pseudomonadota</taxon>
        <taxon>Alphaproteobacteria</taxon>
        <taxon>Rhodospirillales</taxon>
        <taxon>Rhodospirillaceae</taxon>
        <taxon>Inquilinus</taxon>
    </lineage>
</organism>
<evidence type="ECO:0000256" key="1">
    <source>
        <dbReference type="SAM" id="Phobius"/>
    </source>
</evidence>
<comment type="caution">
    <text evidence="2">The sequence shown here is derived from an EMBL/GenBank/DDBJ whole genome shotgun (WGS) entry which is preliminary data.</text>
</comment>
<dbReference type="Proteomes" id="UP001262410">
    <property type="component" value="Unassembled WGS sequence"/>
</dbReference>
<sequence length="133" mass="13380">MAALRVSDGRSRAIGLVRPVLAIEALAFTLASLVHRGWIMAGYAHGAAATAETVIAAALLTGLALSMIRPARAQVVGLAVQAFALLGTLVGLFAVLRGFGPQTQADLVYHGVMVAALVAGLAAVARAGRPAAA</sequence>
<feature type="transmembrane region" description="Helical" evidence="1">
    <location>
        <begin position="47"/>
        <end position="68"/>
    </location>
</feature>